<dbReference type="SUPFAM" id="SSF50156">
    <property type="entry name" value="PDZ domain-like"/>
    <property type="match status" value="1"/>
</dbReference>
<dbReference type="GO" id="GO:0008021">
    <property type="term" value="C:synaptic vesicle"/>
    <property type="evidence" value="ECO:0007669"/>
    <property type="project" value="TreeGrafter"/>
</dbReference>
<dbReference type="GO" id="GO:0097062">
    <property type="term" value="P:dendritic spine maintenance"/>
    <property type="evidence" value="ECO:0007669"/>
    <property type="project" value="TreeGrafter"/>
</dbReference>
<keyword evidence="27" id="KW-1185">Reference proteome</keyword>
<evidence type="ECO:0000256" key="14">
    <source>
        <dbReference type="ARBA" id="ARBA00023139"/>
    </source>
</evidence>
<dbReference type="Pfam" id="PF00595">
    <property type="entry name" value="PDZ"/>
    <property type="match status" value="1"/>
</dbReference>
<evidence type="ECO:0000256" key="3">
    <source>
        <dbReference type="ARBA" id="ARBA00004556"/>
    </source>
</evidence>
<dbReference type="GO" id="GO:0005856">
    <property type="term" value="C:cytoskeleton"/>
    <property type="evidence" value="ECO:0007669"/>
    <property type="project" value="UniProtKB-SubCell"/>
</dbReference>
<evidence type="ECO:0000256" key="19">
    <source>
        <dbReference type="ARBA" id="ARBA00032804"/>
    </source>
</evidence>
<dbReference type="InterPro" id="IPR037959">
    <property type="entry name" value="PICK1_BAR"/>
</dbReference>
<keyword evidence="6" id="KW-0963">Cytoplasm</keyword>
<dbReference type="KEGG" id="nlo:107227415"/>
<dbReference type="GO" id="GO:0003779">
    <property type="term" value="F:actin binding"/>
    <property type="evidence" value="ECO:0007669"/>
    <property type="project" value="UniProtKB-KW"/>
</dbReference>
<keyword evidence="15" id="KW-0009">Actin-binding</keyword>
<proteinExistence type="predicted"/>
<evidence type="ECO:0000256" key="18">
    <source>
        <dbReference type="ARBA" id="ARBA00031097"/>
    </source>
</evidence>
<keyword evidence="8" id="KW-0771">Synaptosome</keyword>
<dbReference type="GO" id="GO:0014069">
    <property type="term" value="C:postsynaptic density"/>
    <property type="evidence" value="ECO:0007669"/>
    <property type="project" value="UniProtKB-SubCell"/>
</dbReference>
<gene>
    <name evidence="28" type="primary">LOC107227415</name>
</gene>
<keyword evidence="13" id="KW-0472">Membrane</keyword>
<dbReference type="PROSITE" id="PS50870">
    <property type="entry name" value="AH"/>
    <property type="match status" value="1"/>
</dbReference>
<evidence type="ECO:0000256" key="2">
    <source>
        <dbReference type="ARBA" id="ARBA00004245"/>
    </source>
</evidence>
<dbReference type="SMART" id="SM01015">
    <property type="entry name" value="Arfaptin"/>
    <property type="match status" value="1"/>
</dbReference>
<evidence type="ECO:0000256" key="21">
    <source>
        <dbReference type="ARBA" id="ARBA00034102"/>
    </source>
</evidence>
<comment type="subunit">
    <text evidence="23">Monomer and homodimer. Interacts with CXADR. Interacts presynaptically with the glutamate receptors GRIA2, GRIA3, GRIK3, isoform 3 of GRIA4, isoform A of GRM4, GRM7 and GRM8; with NAPA and NAPB; and with BTG2. The interaction with NAPA and NAPB disrupts the interaction with GRIA2, conducting to the internalization of GRIA2. Interacts with PRKCA; with the amine transporters SLC6A2 and SLC6A3; with the channels ASIC1 and ASIC2; with the GTP-binding proteins ARF1 and ARF3; with the ephrin receptor tyrosine kinases EPHA7, EPHB1 and EPHB2; with ERBB2 and through its PDZ domain with the C-terminal tail of PRLHR. Interacts with UNC5A. Interacts (via AH domain) with NCS1/FREQ; in a calcium-dependent manner. Interacts with F-actin and associates with the ARP2/3 complex. Interacts (via PDZ domain) with ARF1 (activated); the interaction blocks Arp2/3 complex inhibition. Interacts with SORCS3.</text>
</comment>
<dbReference type="GO" id="GO:0005543">
    <property type="term" value="F:phospholipid binding"/>
    <property type="evidence" value="ECO:0007669"/>
    <property type="project" value="TreeGrafter"/>
</dbReference>
<dbReference type="GO" id="GO:0032588">
    <property type="term" value="C:trans-Golgi network membrane"/>
    <property type="evidence" value="ECO:0007669"/>
    <property type="project" value="TreeGrafter"/>
</dbReference>
<keyword evidence="14" id="KW-0564">Palmitate</keyword>
<evidence type="ECO:0000256" key="24">
    <source>
        <dbReference type="SAM" id="MobiDB-lite"/>
    </source>
</evidence>
<dbReference type="PANTHER" id="PTHR12141:SF1">
    <property type="entry name" value="PRKCA-BINDING PROTEIN"/>
    <property type="match status" value="1"/>
</dbReference>
<dbReference type="CDD" id="cd06722">
    <property type="entry name" value="PDZ_PICK1-like"/>
    <property type="match status" value="1"/>
</dbReference>
<keyword evidence="16" id="KW-0206">Cytoskeleton</keyword>
<dbReference type="GO" id="GO:0043113">
    <property type="term" value="P:receptor clustering"/>
    <property type="evidence" value="ECO:0007669"/>
    <property type="project" value="TreeGrafter"/>
</dbReference>
<accession>A0A6J0CC74</accession>
<evidence type="ECO:0000256" key="13">
    <source>
        <dbReference type="ARBA" id="ARBA00023136"/>
    </source>
</evidence>
<keyword evidence="9" id="KW-0479">Metal-binding</keyword>
<evidence type="ECO:0000256" key="15">
    <source>
        <dbReference type="ARBA" id="ARBA00023203"/>
    </source>
</evidence>
<dbReference type="PROSITE" id="PS50106">
    <property type="entry name" value="PDZ"/>
    <property type="match status" value="1"/>
</dbReference>
<evidence type="ECO:0000256" key="10">
    <source>
        <dbReference type="ARBA" id="ARBA00022833"/>
    </source>
</evidence>
<evidence type="ECO:0000313" key="27">
    <source>
        <dbReference type="Proteomes" id="UP000829291"/>
    </source>
</evidence>
<dbReference type="Proteomes" id="UP000829291">
    <property type="component" value="Chromosome 3"/>
</dbReference>
<dbReference type="InterPro" id="IPR030798">
    <property type="entry name" value="Arfaptin_fam"/>
</dbReference>
<dbReference type="SMART" id="SM00228">
    <property type="entry name" value="PDZ"/>
    <property type="match status" value="1"/>
</dbReference>
<comment type="function">
    <text evidence="20">Probable adapter protein that bind to and organize the subcellular localization of a variety of membrane proteins containing some PDZ recognition sequence. Involved in the clustering of various receptors, possibly by acting at the receptor internalization level. Plays a role in synaptic plasticity by regulating the trafficking and internalization of AMPA receptors. May be regulated upon PRKCA activation. May regulate ASIC1/ASIC3 channel. Regulates actin polymerization by inhibiting the actin-nucleating activity of the Arp2/3 complex; the function is competitive with nucleation promoting factors and is linked to neuronal morphology regulation and AMPA receptor (AMPAR) endocytosis. Via interaction with the Arp2/3 complex involved in regulation of synaptic plasicity of excitatory synapses and required for spine shrinkage during long-term depression (LTD). Involved in regulation of astrocyte morphology, antagonistic to Arp2/3 complex activator WASL/N-WASP function.</text>
</comment>
<dbReference type="Gene3D" id="2.30.42.10">
    <property type="match status" value="1"/>
</dbReference>
<dbReference type="InterPro" id="IPR036034">
    <property type="entry name" value="PDZ_sf"/>
</dbReference>
<evidence type="ECO:0000256" key="12">
    <source>
        <dbReference type="ARBA" id="ARBA00023018"/>
    </source>
</evidence>
<dbReference type="GO" id="GO:0034315">
    <property type="term" value="P:regulation of Arp2/3 complex-mediated actin nucleation"/>
    <property type="evidence" value="ECO:0007669"/>
    <property type="project" value="TreeGrafter"/>
</dbReference>
<dbReference type="RefSeq" id="XP_015524030.2">
    <property type="nucleotide sequence ID" value="XM_015668544.2"/>
</dbReference>
<dbReference type="PANTHER" id="PTHR12141">
    <property type="entry name" value="ARFAPTIN-RELATED"/>
    <property type="match status" value="1"/>
</dbReference>
<sequence length="488" mass="54085">MEFEDDFFFEEDKILTNSFLSPPDTIPSTDTNGVNEDLGISLTALPRANVELHQLTMMEDRIPDIELVARDKVVTVTQLPNSQLGMTITSGNVVIQKDSSNLIGISIGGGAPLCPCLYIVQVFDNTPAAAEGTLQSGDELVAVNGASVKGKTKVEVAKMIQACDGQVSINYNKLHADPRQGRSLDIALKKVKHRLVEGMGSATADALGLSRAILCNDALVQRLAALQRTENLYRGLVAHAKATLRAFFDLTQVYKAFGDAFAAIGVREPQPRASEAFRQFGEQHRQMEKFGVAMLKAVKPILSDLGTYLHKAIPDTRLTISKYADAKFEYLSYCLKVKELDDEEQSYAALQEPLYRVETGNYEYRLVLRCRQEARTRFAKLRSDVLVKLELLDNKHVQDVVWQLQKFASGLAKCHAESRDLLSESTLFPVEVDLSRSAFQYKTTGPLQSSVDSEDGDDEEDVKTNENDETPMLDIQESVLLSTEPNQL</sequence>
<evidence type="ECO:0000259" key="25">
    <source>
        <dbReference type="PROSITE" id="PS50106"/>
    </source>
</evidence>
<dbReference type="InterPro" id="IPR027267">
    <property type="entry name" value="AH/BAR_dom_sf"/>
</dbReference>
<evidence type="ECO:0000256" key="1">
    <source>
        <dbReference type="ARBA" id="ARBA00004170"/>
    </source>
</evidence>
<evidence type="ECO:0000256" key="11">
    <source>
        <dbReference type="ARBA" id="ARBA00022837"/>
    </source>
</evidence>
<dbReference type="Gene3D" id="1.20.1270.60">
    <property type="entry name" value="Arfaptin homology (AH) domain/BAR domain"/>
    <property type="match status" value="1"/>
</dbReference>
<organism evidence="28">
    <name type="scientific">Neodiprion lecontei</name>
    <name type="common">Redheaded pine sawfly</name>
    <dbReference type="NCBI Taxonomy" id="441921"/>
    <lineage>
        <taxon>Eukaryota</taxon>
        <taxon>Metazoa</taxon>
        <taxon>Ecdysozoa</taxon>
        <taxon>Arthropoda</taxon>
        <taxon>Hexapoda</taxon>
        <taxon>Insecta</taxon>
        <taxon>Pterygota</taxon>
        <taxon>Neoptera</taxon>
        <taxon>Endopterygota</taxon>
        <taxon>Hymenoptera</taxon>
        <taxon>Tenthredinoidea</taxon>
        <taxon>Diprionidae</taxon>
        <taxon>Diprioninae</taxon>
        <taxon>Neodiprion</taxon>
    </lineage>
</organism>
<feature type="domain" description="PDZ" evidence="25">
    <location>
        <begin position="92"/>
        <end position="175"/>
    </location>
</feature>
<dbReference type="InterPro" id="IPR001478">
    <property type="entry name" value="PDZ"/>
</dbReference>
<evidence type="ECO:0000256" key="4">
    <source>
        <dbReference type="ARBA" id="ARBA00004635"/>
    </source>
</evidence>
<dbReference type="GeneID" id="107227415"/>
<dbReference type="Pfam" id="PF06456">
    <property type="entry name" value="Arfaptin"/>
    <property type="match status" value="1"/>
</dbReference>
<dbReference type="AlphaFoldDB" id="A0A6J0CC74"/>
<evidence type="ECO:0000256" key="8">
    <source>
        <dbReference type="ARBA" id="ARBA00022599"/>
    </source>
</evidence>
<dbReference type="GO" id="GO:0006886">
    <property type="term" value="P:intracellular protein transport"/>
    <property type="evidence" value="ECO:0007669"/>
    <property type="project" value="TreeGrafter"/>
</dbReference>
<keyword evidence="10" id="KW-0862">Zinc</keyword>
<reference evidence="28" key="1">
    <citation type="submission" date="2025-08" db="UniProtKB">
        <authorList>
            <consortium name="RefSeq"/>
        </authorList>
    </citation>
    <scope>IDENTIFICATION</scope>
    <source>
        <tissue evidence="28">Thorax and Abdomen</tissue>
    </source>
</reference>
<evidence type="ECO:0000259" key="26">
    <source>
        <dbReference type="PROSITE" id="PS50870"/>
    </source>
</evidence>
<dbReference type="GO" id="GO:0048471">
    <property type="term" value="C:perinuclear region of cytoplasm"/>
    <property type="evidence" value="ECO:0007669"/>
    <property type="project" value="UniProtKB-SubCell"/>
</dbReference>
<keyword evidence="12" id="KW-0770">Synapse</keyword>
<evidence type="ECO:0000256" key="16">
    <source>
        <dbReference type="ARBA" id="ARBA00023212"/>
    </source>
</evidence>
<dbReference type="InParanoid" id="A0A6J0CC74"/>
<feature type="region of interest" description="Disordered" evidence="24">
    <location>
        <begin position="445"/>
        <end position="488"/>
    </location>
</feature>
<feature type="compositionally biased region" description="Polar residues" evidence="24">
    <location>
        <begin position="479"/>
        <end position="488"/>
    </location>
</feature>
<dbReference type="InterPro" id="IPR010504">
    <property type="entry name" value="AH_dom"/>
</dbReference>
<name>A0A6J0CC74_NEOLC</name>
<dbReference type="GO" id="GO:0019904">
    <property type="term" value="F:protein domain specific binding"/>
    <property type="evidence" value="ECO:0007669"/>
    <property type="project" value="InterPro"/>
</dbReference>
<keyword evidence="17" id="KW-0449">Lipoprotein</keyword>
<evidence type="ECO:0000256" key="23">
    <source>
        <dbReference type="ARBA" id="ARBA00093501"/>
    </source>
</evidence>
<dbReference type="GO" id="GO:0043005">
    <property type="term" value="C:neuron projection"/>
    <property type="evidence" value="ECO:0007669"/>
    <property type="project" value="UniProtKB-KW"/>
</dbReference>
<keyword evidence="7" id="KW-0597">Phosphoprotein</keyword>
<evidence type="ECO:0000256" key="9">
    <source>
        <dbReference type="ARBA" id="ARBA00022723"/>
    </source>
</evidence>
<dbReference type="FunCoup" id="A0A6J0CC74">
    <property type="interactions" value="302"/>
</dbReference>
<dbReference type="GO" id="GO:0098842">
    <property type="term" value="C:postsynaptic early endosome"/>
    <property type="evidence" value="ECO:0007669"/>
    <property type="project" value="TreeGrafter"/>
</dbReference>
<dbReference type="GO" id="GO:0005080">
    <property type="term" value="F:protein kinase C binding"/>
    <property type="evidence" value="ECO:0007669"/>
    <property type="project" value="TreeGrafter"/>
</dbReference>
<protein>
    <recommendedName>
        <fullName evidence="5">PRKCA-binding protein</fullName>
    </recommendedName>
    <alternativeName>
        <fullName evidence="19">Protein interacting with C kinase 1</fullName>
    </alternativeName>
    <alternativeName>
        <fullName evidence="18">Protein kinase C-alpha-binding protein</fullName>
    </alternativeName>
</protein>
<evidence type="ECO:0000256" key="6">
    <source>
        <dbReference type="ARBA" id="ARBA00022490"/>
    </source>
</evidence>
<evidence type="ECO:0000256" key="20">
    <source>
        <dbReference type="ARBA" id="ARBA00033721"/>
    </source>
</evidence>
<dbReference type="GO" id="GO:0046872">
    <property type="term" value="F:metal ion binding"/>
    <property type="evidence" value="ECO:0007669"/>
    <property type="project" value="UniProtKB-KW"/>
</dbReference>
<dbReference type="OrthoDB" id="5917245at2759"/>
<feature type="domain" description="AH" evidence="26">
    <location>
        <begin position="214"/>
        <end position="427"/>
    </location>
</feature>
<evidence type="ECO:0000256" key="22">
    <source>
        <dbReference type="ARBA" id="ARBA00034105"/>
    </source>
</evidence>
<evidence type="ECO:0000256" key="17">
    <source>
        <dbReference type="ARBA" id="ARBA00023288"/>
    </source>
</evidence>
<evidence type="ECO:0000313" key="28">
    <source>
        <dbReference type="RefSeq" id="XP_015524030.2"/>
    </source>
</evidence>
<dbReference type="GO" id="GO:0002092">
    <property type="term" value="P:positive regulation of receptor internalization"/>
    <property type="evidence" value="ECO:0007669"/>
    <property type="project" value="TreeGrafter"/>
</dbReference>
<comment type="subcellular location">
    <subcellularLocation>
        <location evidence="2">Cytoplasm</location>
        <location evidence="2">Cytoskeleton</location>
    </subcellularLocation>
    <subcellularLocation>
        <location evidence="3">Cytoplasm</location>
        <location evidence="3">Perinuclear region</location>
    </subcellularLocation>
    <subcellularLocation>
        <location evidence="4">Membrane</location>
        <topology evidence="4">Lipid-anchor</topology>
    </subcellularLocation>
    <subcellularLocation>
        <location evidence="1">Membrane</location>
        <topology evidence="1">Peripheral membrane protein</topology>
    </subcellularLocation>
    <subcellularLocation>
        <location evidence="22">Postsynaptic density</location>
    </subcellularLocation>
    <subcellularLocation>
        <location evidence="21">Synapse</location>
        <location evidence="21">Synaptosome</location>
    </subcellularLocation>
</comment>
<dbReference type="SUPFAM" id="SSF103657">
    <property type="entry name" value="BAR/IMD domain-like"/>
    <property type="match status" value="1"/>
</dbReference>
<keyword evidence="11" id="KW-0106">Calcium</keyword>
<dbReference type="GO" id="GO:0005886">
    <property type="term" value="C:plasma membrane"/>
    <property type="evidence" value="ECO:0007669"/>
    <property type="project" value="GOC"/>
</dbReference>
<feature type="compositionally biased region" description="Acidic residues" evidence="24">
    <location>
        <begin position="452"/>
        <end position="471"/>
    </location>
</feature>
<dbReference type="CDD" id="cd07659">
    <property type="entry name" value="BAR_PICK1"/>
    <property type="match status" value="1"/>
</dbReference>
<evidence type="ECO:0000256" key="5">
    <source>
        <dbReference type="ARBA" id="ARBA00017975"/>
    </source>
</evidence>
<evidence type="ECO:0000256" key="7">
    <source>
        <dbReference type="ARBA" id="ARBA00022553"/>
    </source>
</evidence>